<protein>
    <recommendedName>
        <fullName evidence="2">Ankyrin repeat protein</fullName>
    </recommendedName>
</protein>
<name>A0A6C0E7D1_9ZZZZ</name>
<dbReference type="InterPro" id="IPR002110">
    <property type="entry name" value="Ankyrin_rpt"/>
</dbReference>
<dbReference type="AlphaFoldDB" id="A0A6C0E7D1"/>
<dbReference type="SUPFAM" id="SSF140860">
    <property type="entry name" value="Pseudo ankyrin repeat-like"/>
    <property type="match status" value="1"/>
</dbReference>
<evidence type="ECO:0008006" key="2">
    <source>
        <dbReference type="Google" id="ProtNLM"/>
    </source>
</evidence>
<dbReference type="InterPro" id="IPR052050">
    <property type="entry name" value="SecEffector_AnkRepeat"/>
</dbReference>
<reference evidence="1" key="1">
    <citation type="journal article" date="2020" name="Nature">
        <title>Giant virus diversity and host interactions through global metagenomics.</title>
        <authorList>
            <person name="Schulz F."/>
            <person name="Roux S."/>
            <person name="Paez-Espino D."/>
            <person name="Jungbluth S."/>
            <person name="Walsh D.A."/>
            <person name="Denef V.J."/>
            <person name="McMahon K.D."/>
            <person name="Konstantinidis K.T."/>
            <person name="Eloe-Fadrosh E.A."/>
            <person name="Kyrpides N.C."/>
            <person name="Woyke T."/>
        </authorList>
    </citation>
    <scope>NUCLEOTIDE SEQUENCE</scope>
    <source>
        <strain evidence="1">GVMAG-M-3300023179-150</strain>
    </source>
</reference>
<sequence length="326" mass="38168">MYFIKTDDNDFYKTDQYVTSGDYHLWKIKTGVNISDMFHLFPAYSNINHLYKYHINIHESKKSDTYIRVVITNLHFTYINNLFGPNNLLGIDKMIVSEKYNIYDLKTISKFNLKVLNAKYISEFYKYNNNENCLKLCNIILDECNKSSNTSIRDEIVSSILECNSAYGYINILEHIKNTGISLQNCTDKVMLAASQCGHVDVLEWWKNSGLSLTYNNYAMHFASQFGHVNVLEWWKNSGLLLKYNDDAIDDASQFGYINVLEWWKNSGLELKYSANSLKKAIENDRVNVIDWWMRSKLPLKYNIDSYVSCPANLFELLYKYNKIID</sequence>
<dbReference type="PANTHER" id="PTHR46586:SF3">
    <property type="entry name" value="ANKYRIN REPEAT-CONTAINING PROTEIN"/>
    <property type="match status" value="1"/>
</dbReference>
<dbReference type="Gene3D" id="1.25.40.20">
    <property type="entry name" value="Ankyrin repeat-containing domain"/>
    <property type="match status" value="1"/>
</dbReference>
<accession>A0A6C0E7D1</accession>
<evidence type="ECO:0000313" key="1">
    <source>
        <dbReference type="EMBL" id="QHT24642.1"/>
    </source>
</evidence>
<dbReference type="EMBL" id="MN739747">
    <property type="protein sequence ID" value="QHT24642.1"/>
    <property type="molecule type" value="Genomic_DNA"/>
</dbReference>
<dbReference type="PANTHER" id="PTHR46586">
    <property type="entry name" value="ANKYRIN REPEAT-CONTAINING PROTEIN"/>
    <property type="match status" value="1"/>
</dbReference>
<organism evidence="1">
    <name type="scientific">viral metagenome</name>
    <dbReference type="NCBI Taxonomy" id="1070528"/>
    <lineage>
        <taxon>unclassified sequences</taxon>
        <taxon>metagenomes</taxon>
        <taxon>organismal metagenomes</taxon>
    </lineage>
</organism>
<dbReference type="Pfam" id="PF13637">
    <property type="entry name" value="Ank_4"/>
    <property type="match status" value="1"/>
</dbReference>
<proteinExistence type="predicted"/>
<dbReference type="InterPro" id="IPR036770">
    <property type="entry name" value="Ankyrin_rpt-contain_sf"/>
</dbReference>